<sequence>MRKRKSVKKNDDDSDGSEPAAEPEEFQDSGEDWTPDADSNEQPGRGTRKRTSKPSLNNSKKKRKNSSSEESEGEGEEDEEAEDEEGELDEEEGSDDEKNGSDGNKSDSSQSKDVPKHFHSGNFVLLKSDVKWNGDTVTSKLDELNLWKIDGKALLQKFIPMESNGKILHKCTCVYSGWNVDNRDNYYPITEILDRNPRTDSKEICVALDLNDLIKGIAFQSKKCAMCRAEIPPNYLDNPILLGPLSAEQVNDSLAEEVYQWFYEGRNGWWKYDERSNFELENAFNAGDPDCTLLLAGTLYNIDFQTMTQVRRSDQTRRRRVRRDTPTFPSKGIAGIKTDDGGARQVKSDDEETADVVHIPTVEEVIEISDDERSNLIQPDVIINDDINEVMDRISSVSIHDVSSNHNNEET</sequence>
<protein>
    <recommendedName>
        <fullName evidence="1">E3 ubiquitin-protein ligase</fullName>
        <ecNumber evidence="1">2.3.2.27</ecNumber>
    </recommendedName>
</protein>
<dbReference type="EC" id="2.3.2.27" evidence="1"/>
<dbReference type="GO" id="GO:0016055">
    <property type="term" value="P:Wnt signaling pathway"/>
    <property type="evidence" value="ECO:0007669"/>
    <property type="project" value="InterPro"/>
</dbReference>
<reference evidence="4" key="1">
    <citation type="submission" date="2016-07" db="EMBL/GenBank/DDBJ databases">
        <authorList>
            <person name="Bretaudeau A."/>
        </authorList>
    </citation>
    <scope>NUCLEOTIDE SEQUENCE</scope>
    <source>
        <strain evidence="4">Rice</strain>
        <tissue evidence="4">Whole body</tissue>
    </source>
</reference>
<dbReference type="InterPro" id="IPR033509">
    <property type="entry name" value="RNF146"/>
</dbReference>
<evidence type="ECO:0000313" key="4">
    <source>
        <dbReference type="EMBL" id="SOQ43174.1"/>
    </source>
</evidence>
<accession>A0A2H1VSI0</accession>
<comment type="pathway">
    <text evidence="1">Protein modification; protein ubiquitination.</text>
</comment>
<dbReference type="AlphaFoldDB" id="A0A2H1VSI0"/>
<name>A0A2H1VSI0_SPOFR</name>
<feature type="compositionally biased region" description="Basic and acidic residues" evidence="2">
    <location>
        <begin position="337"/>
        <end position="348"/>
    </location>
</feature>
<dbReference type="InterPro" id="IPR037197">
    <property type="entry name" value="WWE_dom_sf"/>
</dbReference>
<feature type="domain" description="WWE" evidence="3">
    <location>
        <begin position="246"/>
        <end position="323"/>
    </location>
</feature>
<dbReference type="SUPFAM" id="SSF117839">
    <property type="entry name" value="WWE domain"/>
    <property type="match status" value="1"/>
</dbReference>
<comment type="catalytic activity">
    <reaction evidence="1">
        <text>S-ubiquitinyl-[E2 ubiquitin-conjugating enzyme]-L-cysteine + [acceptor protein]-L-lysine = [E2 ubiquitin-conjugating enzyme]-L-cysteine + N(6)-ubiquitinyl-[acceptor protein]-L-lysine.</text>
        <dbReference type="EC" id="2.3.2.27"/>
    </reaction>
</comment>
<dbReference type="Pfam" id="PF02825">
    <property type="entry name" value="WWE"/>
    <property type="match status" value="1"/>
</dbReference>
<dbReference type="PANTHER" id="PTHR13417:SF2">
    <property type="entry name" value="E3 UBIQUITIN-PROTEIN LIGASE RNF146"/>
    <property type="match status" value="1"/>
</dbReference>
<comment type="subcellular location">
    <subcellularLocation>
        <location evidence="1">Cytoplasm</location>
        <location evidence="1">Cytosol</location>
    </subcellularLocation>
</comment>
<dbReference type="InterPro" id="IPR004170">
    <property type="entry name" value="WWE_dom"/>
</dbReference>
<feature type="region of interest" description="Disordered" evidence="2">
    <location>
        <begin position="315"/>
        <end position="353"/>
    </location>
</feature>
<feature type="compositionally biased region" description="Polar residues" evidence="2">
    <location>
        <begin position="101"/>
        <end position="112"/>
    </location>
</feature>
<keyword evidence="1" id="KW-0833">Ubl conjugation pathway</keyword>
<dbReference type="GO" id="GO:0005634">
    <property type="term" value="C:nucleus"/>
    <property type="evidence" value="ECO:0007669"/>
    <property type="project" value="TreeGrafter"/>
</dbReference>
<evidence type="ECO:0000256" key="2">
    <source>
        <dbReference type="SAM" id="MobiDB-lite"/>
    </source>
</evidence>
<evidence type="ECO:0000256" key="1">
    <source>
        <dbReference type="RuleBase" id="RU367115"/>
    </source>
</evidence>
<dbReference type="PANTHER" id="PTHR13417">
    <property type="entry name" value="E3 UBIQUITIN-PROTEIN LIGASE RNF146"/>
    <property type="match status" value="1"/>
</dbReference>
<proteinExistence type="predicted"/>
<dbReference type="GO" id="GO:0051865">
    <property type="term" value="P:protein autoubiquitination"/>
    <property type="evidence" value="ECO:0007669"/>
    <property type="project" value="UniProtKB-UniRule"/>
</dbReference>
<dbReference type="PROSITE" id="PS50918">
    <property type="entry name" value="WWE"/>
    <property type="match status" value="1"/>
</dbReference>
<gene>
    <name evidence="4" type="ORF">SFRICE_022351</name>
</gene>
<feature type="compositionally biased region" description="Acidic residues" evidence="2">
    <location>
        <begin position="12"/>
        <end position="39"/>
    </location>
</feature>
<keyword evidence="1" id="KW-0808">Transferase</keyword>
<organism evidence="4">
    <name type="scientific">Spodoptera frugiperda</name>
    <name type="common">Fall armyworm</name>
    <dbReference type="NCBI Taxonomy" id="7108"/>
    <lineage>
        <taxon>Eukaryota</taxon>
        <taxon>Metazoa</taxon>
        <taxon>Ecdysozoa</taxon>
        <taxon>Arthropoda</taxon>
        <taxon>Hexapoda</taxon>
        <taxon>Insecta</taxon>
        <taxon>Pterygota</taxon>
        <taxon>Neoptera</taxon>
        <taxon>Endopterygota</taxon>
        <taxon>Lepidoptera</taxon>
        <taxon>Glossata</taxon>
        <taxon>Ditrysia</taxon>
        <taxon>Noctuoidea</taxon>
        <taxon>Noctuidae</taxon>
        <taxon>Amphipyrinae</taxon>
        <taxon>Spodoptera</taxon>
    </lineage>
</organism>
<dbReference type="GO" id="GO:0061630">
    <property type="term" value="F:ubiquitin protein ligase activity"/>
    <property type="evidence" value="ECO:0007669"/>
    <property type="project" value="UniProtKB-UniRule"/>
</dbReference>
<keyword evidence="1" id="KW-0479">Metal-binding</keyword>
<evidence type="ECO:0000259" key="3">
    <source>
        <dbReference type="PROSITE" id="PS50918"/>
    </source>
</evidence>
<comment type="domain">
    <text evidence="1">The WWE domain mediates non-covalent poly(ADP-ribose)-binding.</text>
</comment>
<dbReference type="GO" id="GO:0008270">
    <property type="term" value="F:zinc ion binding"/>
    <property type="evidence" value="ECO:0007669"/>
    <property type="project" value="UniProtKB-UniRule"/>
</dbReference>
<dbReference type="Gene3D" id="3.30.720.50">
    <property type="match status" value="1"/>
</dbReference>
<feature type="region of interest" description="Disordered" evidence="2">
    <location>
        <begin position="1"/>
        <end position="116"/>
    </location>
</feature>
<comment type="PTM">
    <text evidence="1">Ubiquitinated; autoubiquitinated.</text>
</comment>
<dbReference type="GO" id="GO:0072572">
    <property type="term" value="F:poly-ADP-D-ribose binding"/>
    <property type="evidence" value="ECO:0007669"/>
    <property type="project" value="UniProtKB-UniRule"/>
</dbReference>
<dbReference type="GO" id="GO:0005829">
    <property type="term" value="C:cytosol"/>
    <property type="evidence" value="ECO:0007669"/>
    <property type="project" value="UniProtKB-SubCell"/>
</dbReference>
<keyword evidence="1" id="KW-0963">Cytoplasm</keyword>
<dbReference type="EMBL" id="ODYU01003871">
    <property type="protein sequence ID" value="SOQ43174.1"/>
    <property type="molecule type" value="Genomic_DNA"/>
</dbReference>
<dbReference type="SMART" id="SM00678">
    <property type="entry name" value="WWE"/>
    <property type="match status" value="1"/>
</dbReference>
<keyword evidence="1" id="KW-0863">Zinc-finger</keyword>
<comment type="function">
    <text evidence="1">E3 ubiquitin-protein ligase that specifically binds poly-ADP-ribosylated proteins and mediates their ubiquitination and subsequent degradation.</text>
</comment>
<feature type="compositionally biased region" description="Acidic residues" evidence="2">
    <location>
        <begin position="69"/>
        <end position="95"/>
    </location>
</feature>
<keyword evidence="1" id="KW-0862">Zinc</keyword>
<dbReference type="UniPathway" id="UPA00143"/>
<dbReference type="InterPro" id="IPR018123">
    <property type="entry name" value="WWE-dom_subgr"/>
</dbReference>
<dbReference type="GO" id="GO:0006511">
    <property type="term" value="P:ubiquitin-dependent protein catabolic process"/>
    <property type="evidence" value="ECO:0007669"/>
    <property type="project" value="UniProtKB-UniRule"/>
</dbReference>